<protein>
    <submittedName>
        <fullName evidence="1">Uncharacterized protein</fullName>
    </submittedName>
</protein>
<sequence>MTDKTQLAQARKDVCMKLNEYLESGLANSAMQINSGQCIDFADELCGQSGLESISAEAFQVVDPSLDDGDHRKFEEGRPLDRRLLAEDWPEVVPPPGMDWDSLDEWAADIALSGGHHVFLVHDAKLFFDAECPEGTPNFLELPFFQRLIQSWKEEKGMKAEGAFTP</sequence>
<dbReference type="RefSeq" id="WP_142994543.1">
    <property type="nucleotide sequence ID" value="NZ_OBMM01000005.1"/>
</dbReference>
<organism evidence="1 2">
    <name type="scientific">Thalassospira xiamenensis</name>
    <dbReference type="NCBI Taxonomy" id="220697"/>
    <lineage>
        <taxon>Bacteria</taxon>
        <taxon>Pseudomonadati</taxon>
        <taxon>Pseudomonadota</taxon>
        <taxon>Alphaproteobacteria</taxon>
        <taxon>Rhodospirillales</taxon>
        <taxon>Thalassospiraceae</taxon>
        <taxon>Thalassospira</taxon>
    </lineage>
</organism>
<evidence type="ECO:0000313" key="2">
    <source>
        <dbReference type="Proteomes" id="UP000219068"/>
    </source>
</evidence>
<gene>
    <name evidence="1" type="ORF">SAMN05428964_105102</name>
</gene>
<accession>A0A285TWG8</accession>
<name>A0A285TWG8_9PROT</name>
<proteinExistence type="predicted"/>
<dbReference type="Proteomes" id="UP000219068">
    <property type="component" value="Unassembled WGS sequence"/>
</dbReference>
<reference evidence="1 2" key="1">
    <citation type="submission" date="2017-08" db="EMBL/GenBank/DDBJ databases">
        <authorList>
            <person name="de Groot N.N."/>
        </authorList>
    </citation>
    <scope>NUCLEOTIDE SEQUENCE [LARGE SCALE GENOMIC DNA]</scope>
    <source>
        <strain evidence="1 2">USBA 78</strain>
    </source>
</reference>
<evidence type="ECO:0000313" key="1">
    <source>
        <dbReference type="EMBL" id="SOC26355.1"/>
    </source>
</evidence>
<dbReference type="AlphaFoldDB" id="A0A285TWG8"/>
<dbReference type="EMBL" id="OBMM01000005">
    <property type="protein sequence ID" value="SOC26355.1"/>
    <property type="molecule type" value="Genomic_DNA"/>
</dbReference>